<dbReference type="PANTHER" id="PTHR43054">
    <property type="match status" value="1"/>
</dbReference>
<dbReference type="Proteomes" id="UP000291933">
    <property type="component" value="Unassembled WGS sequence"/>
</dbReference>
<dbReference type="InterPro" id="IPR000683">
    <property type="entry name" value="Gfo/Idh/MocA-like_OxRdtase_N"/>
</dbReference>
<evidence type="ECO:0000259" key="2">
    <source>
        <dbReference type="Pfam" id="PF22725"/>
    </source>
</evidence>
<dbReference type="EMBL" id="SDMR01000001">
    <property type="protein sequence ID" value="TBT96302.1"/>
    <property type="molecule type" value="Genomic_DNA"/>
</dbReference>
<dbReference type="InterPro" id="IPR055170">
    <property type="entry name" value="GFO_IDH_MocA-like_dom"/>
</dbReference>
<dbReference type="PANTHER" id="PTHR43054:SF1">
    <property type="entry name" value="SCYLLO-INOSITOL 2-DEHYDROGENASE (NADP(+)) IOLU"/>
    <property type="match status" value="1"/>
</dbReference>
<dbReference type="AlphaFoldDB" id="A0A4Q9KNZ7"/>
<dbReference type="Pfam" id="PF01408">
    <property type="entry name" value="GFO_IDH_MocA"/>
    <property type="match status" value="1"/>
</dbReference>
<dbReference type="OrthoDB" id="179913at2"/>
<evidence type="ECO:0000259" key="1">
    <source>
        <dbReference type="Pfam" id="PF01408"/>
    </source>
</evidence>
<dbReference type="Gene3D" id="3.30.360.10">
    <property type="entry name" value="Dihydrodipicolinate Reductase, domain 2"/>
    <property type="match status" value="1"/>
</dbReference>
<evidence type="ECO:0000313" key="4">
    <source>
        <dbReference type="Proteomes" id="UP000291933"/>
    </source>
</evidence>
<gene>
    <name evidence="3" type="ORF">ET996_01150</name>
</gene>
<dbReference type="InterPro" id="IPR036291">
    <property type="entry name" value="NAD(P)-bd_dom_sf"/>
</dbReference>
<name>A0A4Q9KNZ7_PROTD</name>
<keyword evidence="4" id="KW-1185">Reference proteome</keyword>
<dbReference type="Gene3D" id="3.40.50.720">
    <property type="entry name" value="NAD(P)-binding Rossmann-like Domain"/>
    <property type="match status" value="1"/>
</dbReference>
<dbReference type="Pfam" id="PF22725">
    <property type="entry name" value="GFO_IDH_MocA_C3"/>
    <property type="match status" value="1"/>
</dbReference>
<protein>
    <submittedName>
        <fullName evidence="3">Gfo/Idh/MocA family oxidoreductase</fullName>
    </submittedName>
</protein>
<dbReference type="GO" id="GO:0000166">
    <property type="term" value="F:nucleotide binding"/>
    <property type="evidence" value="ECO:0007669"/>
    <property type="project" value="InterPro"/>
</dbReference>
<comment type="caution">
    <text evidence="3">The sequence shown here is derived from an EMBL/GenBank/DDBJ whole genome shotgun (WGS) entry which is preliminary data.</text>
</comment>
<dbReference type="RefSeq" id="WP_131170714.1">
    <property type="nucleotide sequence ID" value="NZ_FXTL01000001.1"/>
</dbReference>
<reference evidence="3 4" key="1">
    <citation type="submission" date="2019-01" db="EMBL/GenBank/DDBJ databases">
        <title>Lactibacter flavus gen. nov., sp. nov., a novel bacterium of the family Propionibacteriaceae isolated from raw milk and dairy products.</title>
        <authorList>
            <person name="Huptas C."/>
            <person name="Wenning M."/>
            <person name="Breitenwieser F."/>
            <person name="Doll E."/>
            <person name="Von Neubeck M."/>
            <person name="Busse H.-J."/>
            <person name="Scherer S."/>
        </authorList>
    </citation>
    <scope>NUCLEOTIDE SEQUENCE [LARGE SCALE GENOMIC DNA]</scope>
    <source>
        <strain evidence="3 4">DSM 22130</strain>
    </source>
</reference>
<evidence type="ECO:0000313" key="3">
    <source>
        <dbReference type="EMBL" id="TBT96302.1"/>
    </source>
</evidence>
<proteinExistence type="predicted"/>
<dbReference type="SUPFAM" id="SSF55347">
    <property type="entry name" value="Glyceraldehyde-3-phosphate dehydrogenase-like, C-terminal domain"/>
    <property type="match status" value="1"/>
</dbReference>
<feature type="domain" description="Gfo/Idh/MocA-like oxidoreductase N-terminal" evidence="1">
    <location>
        <begin position="3"/>
        <end position="115"/>
    </location>
</feature>
<sequence length="330" mass="34584">MITVAALGTSAITRRTIAAARGVDGLRFTTVASRDAARAASLASELGLDASTLDAVLADPRIEAVYVATPNAVHAGQIRAALDAGKHVLVEKPAVETASDWDEACQRASVRGIVLLENMRIDRDPVLARIAELLPTLGPIRRVAVGLSQRSSRYDDVLAGRPVNIFDPALGGGALADIGVYVAHLVTQLFGTPTRVSACLVPIATGADGAGAALASYPGLVAELSWSKVSSGGEGGIIEGEDGTLRFDHVTELRTLTVEYRDGRRLDERPEKEPDNITYSLRRFASLAASGELATSGGAPAASDQARTRATLALIERIRRAAEEEGPTES</sequence>
<organism evidence="3 4">
    <name type="scientific">Propioniciclava tarda</name>
    <dbReference type="NCBI Taxonomy" id="433330"/>
    <lineage>
        <taxon>Bacteria</taxon>
        <taxon>Bacillati</taxon>
        <taxon>Actinomycetota</taxon>
        <taxon>Actinomycetes</taxon>
        <taxon>Propionibacteriales</taxon>
        <taxon>Propionibacteriaceae</taxon>
        <taxon>Propioniciclava</taxon>
    </lineage>
</organism>
<accession>A0A4Q9KNZ7</accession>
<feature type="domain" description="GFO/IDH/MocA-like oxidoreductase" evidence="2">
    <location>
        <begin position="138"/>
        <end position="246"/>
    </location>
</feature>
<dbReference type="SUPFAM" id="SSF51735">
    <property type="entry name" value="NAD(P)-binding Rossmann-fold domains"/>
    <property type="match status" value="1"/>
</dbReference>